<evidence type="ECO:0000256" key="1">
    <source>
        <dbReference type="ARBA" id="ARBA00022723"/>
    </source>
</evidence>
<feature type="domain" description="Metallo-beta-lactamase" evidence="2">
    <location>
        <begin position="15"/>
        <end position="203"/>
    </location>
</feature>
<dbReference type="Pfam" id="PF00753">
    <property type="entry name" value="Lactamase_B"/>
    <property type="match status" value="1"/>
</dbReference>
<protein>
    <submittedName>
        <fullName evidence="3">MBL fold metallo-hydrolase</fullName>
    </submittedName>
</protein>
<reference evidence="3" key="1">
    <citation type="submission" date="2023-06" db="EMBL/GenBank/DDBJ databases">
        <authorList>
            <person name="Zhang S."/>
        </authorList>
    </citation>
    <scope>NUCLEOTIDE SEQUENCE</scope>
    <source>
        <strain evidence="3">SG2303</strain>
    </source>
</reference>
<keyword evidence="4" id="KW-1185">Reference proteome</keyword>
<dbReference type="InterPro" id="IPR051682">
    <property type="entry name" value="Mito_Persulfide_Diox"/>
</dbReference>
<dbReference type="SMART" id="SM00849">
    <property type="entry name" value="Lactamase_B"/>
    <property type="match status" value="1"/>
</dbReference>
<dbReference type="CDD" id="cd07724">
    <property type="entry name" value="POD-like_MBL-fold"/>
    <property type="match status" value="1"/>
</dbReference>
<proteinExistence type="predicted"/>
<gene>
    <name evidence="3" type="ORF">QU481_07495</name>
</gene>
<dbReference type="SUPFAM" id="SSF56281">
    <property type="entry name" value="Metallo-hydrolase/oxidoreductase"/>
    <property type="match status" value="1"/>
</dbReference>
<dbReference type="Proteomes" id="UP001168540">
    <property type="component" value="Unassembled WGS sequence"/>
</dbReference>
<dbReference type="PANTHER" id="PTHR43084">
    <property type="entry name" value="PERSULFIDE DIOXYGENASE ETHE1"/>
    <property type="match status" value="1"/>
</dbReference>
<dbReference type="InterPro" id="IPR036866">
    <property type="entry name" value="RibonucZ/Hydroxyglut_hydro"/>
</dbReference>
<name>A0ABT7XLV9_9NEIS</name>
<evidence type="ECO:0000259" key="2">
    <source>
        <dbReference type="SMART" id="SM00849"/>
    </source>
</evidence>
<comment type="caution">
    <text evidence="3">The sequence shown here is derived from an EMBL/GenBank/DDBJ whole genome shotgun (WGS) entry which is preliminary data.</text>
</comment>
<dbReference type="Gene3D" id="3.60.15.10">
    <property type="entry name" value="Ribonuclease Z/Hydroxyacylglutathione hydrolase-like"/>
    <property type="match status" value="1"/>
</dbReference>
<dbReference type="PANTHER" id="PTHR43084:SF1">
    <property type="entry name" value="PERSULFIDE DIOXYGENASE ETHE1, MITOCHONDRIAL"/>
    <property type="match status" value="1"/>
</dbReference>
<dbReference type="InterPro" id="IPR001279">
    <property type="entry name" value="Metallo-B-lactamas"/>
</dbReference>
<evidence type="ECO:0000313" key="4">
    <source>
        <dbReference type="Proteomes" id="UP001168540"/>
    </source>
</evidence>
<dbReference type="EMBL" id="JAUEDK010000009">
    <property type="protein sequence ID" value="MDN0074735.1"/>
    <property type="molecule type" value="Genomic_DNA"/>
</dbReference>
<organism evidence="3 4">
    <name type="scientific">Crenobacter oryzisoli</name>
    <dbReference type="NCBI Taxonomy" id="3056844"/>
    <lineage>
        <taxon>Bacteria</taxon>
        <taxon>Pseudomonadati</taxon>
        <taxon>Pseudomonadota</taxon>
        <taxon>Betaproteobacteria</taxon>
        <taxon>Neisseriales</taxon>
        <taxon>Neisseriaceae</taxon>
        <taxon>Crenobacter</taxon>
    </lineage>
</organism>
<keyword evidence="1" id="KW-0479">Metal-binding</keyword>
<accession>A0ABT7XLV9</accession>
<dbReference type="RefSeq" id="WP_289829310.1">
    <property type="nucleotide sequence ID" value="NZ_JAUEDK010000009.1"/>
</dbReference>
<sequence length="285" mass="30786">MTNAAILSFYDPATGSYSHLIYDHPGGHAAIVDPVLGYDAASGRTAATGADRLLATLAEQRLTLAWILETHAHADHLSAAAYLKRHAGGRTGIGARITEVQRHFGRVFAMEAALAEQSFDVLFEDGERFRIGTLDVEVIALPGHTTADVGYRVGDAVFVGDTLFMPDLGSARCDFPGGDAATLYRSAQRLLALPDDTRLFLCHDYPPPERAPCPVVTVAEQRSANLHLNERVDEAGFVALRRARDATLHTPALLWPALQVNIRAGELPPPDANGVCYLKIPLNLM</sequence>
<evidence type="ECO:0000313" key="3">
    <source>
        <dbReference type="EMBL" id="MDN0074735.1"/>
    </source>
</evidence>
<dbReference type="InterPro" id="IPR044528">
    <property type="entry name" value="POD-like_MBL-fold"/>
</dbReference>